<reference evidence="1" key="2">
    <citation type="journal article" date="2015" name="Fish Shellfish Immunol.">
        <title>Early steps in the European eel (Anguilla anguilla)-Vibrio vulnificus interaction in the gills: Role of the RtxA13 toxin.</title>
        <authorList>
            <person name="Callol A."/>
            <person name="Pajuelo D."/>
            <person name="Ebbesson L."/>
            <person name="Teles M."/>
            <person name="MacKenzie S."/>
            <person name="Amaro C."/>
        </authorList>
    </citation>
    <scope>NUCLEOTIDE SEQUENCE</scope>
</reference>
<dbReference type="EMBL" id="GBXM01050811">
    <property type="protein sequence ID" value="JAH57766.1"/>
    <property type="molecule type" value="Transcribed_RNA"/>
</dbReference>
<proteinExistence type="predicted"/>
<organism evidence="1">
    <name type="scientific">Anguilla anguilla</name>
    <name type="common">European freshwater eel</name>
    <name type="synonym">Muraena anguilla</name>
    <dbReference type="NCBI Taxonomy" id="7936"/>
    <lineage>
        <taxon>Eukaryota</taxon>
        <taxon>Metazoa</taxon>
        <taxon>Chordata</taxon>
        <taxon>Craniata</taxon>
        <taxon>Vertebrata</taxon>
        <taxon>Euteleostomi</taxon>
        <taxon>Actinopterygii</taxon>
        <taxon>Neopterygii</taxon>
        <taxon>Teleostei</taxon>
        <taxon>Anguilliformes</taxon>
        <taxon>Anguillidae</taxon>
        <taxon>Anguilla</taxon>
    </lineage>
</organism>
<sequence>MDISLCISQMLLFIMCQREILHSSTTYQHTVNVNMYFPCPK</sequence>
<name>A0A0E9TW53_ANGAN</name>
<reference evidence="1" key="1">
    <citation type="submission" date="2014-11" db="EMBL/GenBank/DDBJ databases">
        <authorList>
            <person name="Amaro Gonzalez C."/>
        </authorList>
    </citation>
    <scope>NUCLEOTIDE SEQUENCE</scope>
</reference>
<dbReference type="AlphaFoldDB" id="A0A0E9TW53"/>
<evidence type="ECO:0000313" key="1">
    <source>
        <dbReference type="EMBL" id="JAH57766.1"/>
    </source>
</evidence>
<accession>A0A0E9TW53</accession>
<protein>
    <submittedName>
        <fullName evidence="1">Uncharacterized protein</fullName>
    </submittedName>
</protein>